<dbReference type="EMBL" id="FMSV02000529">
    <property type="protein sequence ID" value="SEH07360.1"/>
    <property type="molecule type" value="Genomic_DNA"/>
</dbReference>
<dbReference type="PANTHER" id="PTHR43226">
    <property type="entry name" value="XAA-PRO AMINOPEPTIDASE 3"/>
    <property type="match status" value="1"/>
</dbReference>
<dbReference type="Pfam" id="PF05195">
    <property type="entry name" value="AMP_N"/>
    <property type="match status" value="1"/>
</dbReference>
<dbReference type="InterPro" id="IPR007865">
    <property type="entry name" value="Aminopep_P_N"/>
</dbReference>
<evidence type="ECO:0000256" key="6">
    <source>
        <dbReference type="ARBA" id="ARBA00022723"/>
    </source>
</evidence>
<evidence type="ECO:0000256" key="3">
    <source>
        <dbReference type="ARBA" id="ARBA00008766"/>
    </source>
</evidence>
<dbReference type="Gene3D" id="3.90.230.10">
    <property type="entry name" value="Creatinase/methionine aminopeptidase superfamily"/>
    <property type="match status" value="1"/>
</dbReference>
<dbReference type="SUPFAM" id="SSF55920">
    <property type="entry name" value="Creatinase/aminopeptidase"/>
    <property type="match status" value="1"/>
</dbReference>
<evidence type="ECO:0000256" key="10">
    <source>
        <dbReference type="ARBA" id="ARBA00069363"/>
    </source>
</evidence>
<accession>A0A1H6FB74</accession>
<evidence type="ECO:0000256" key="4">
    <source>
        <dbReference type="ARBA" id="ARBA00012574"/>
    </source>
</evidence>
<dbReference type="GO" id="GO:0005829">
    <property type="term" value="C:cytosol"/>
    <property type="evidence" value="ECO:0007669"/>
    <property type="project" value="TreeGrafter"/>
</dbReference>
<evidence type="ECO:0000256" key="1">
    <source>
        <dbReference type="ARBA" id="ARBA00001424"/>
    </source>
</evidence>
<reference evidence="14 15" key="1">
    <citation type="submission" date="2016-10" db="EMBL/GenBank/DDBJ databases">
        <authorList>
            <person name="de Groot N.N."/>
        </authorList>
    </citation>
    <scope>NUCLEOTIDE SEQUENCE [LARGE SCALE GENOMIC DNA]</scope>
    <source>
        <strain evidence="14">MBHS1</strain>
    </source>
</reference>
<evidence type="ECO:0000256" key="12">
    <source>
        <dbReference type="ARBA" id="ARBA00081411"/>
    </source>
</evidence>
<evidence type="ECO:0000256" key="11">
    <source>
        <dbReference type="ARBA" id="ARBA00075356"/>
    </source>
</evidence>
<name>A0A1H6FB74_9GAMM</name>
<dbReference type="CDD" id="cd01087">
    <property type="entry name" value="Prolidase"/>
    <property type="match status" value="1"/>
</dbReference>
<dbReference type="PANTHER" id="PTHR43226:SF4">
    <property type="entry name" value="XAA-PRO AMINOPEPTIDASE 3"/>
    <property type="match status" value="1"/>
</dbReference>
<comment type="similarity">
    <text evidence="3">Belongs to the peptidase M24B family.</text>
</comment>
<gene>
    <name evidence="14" type="primary">pepP_2</name>
    <name evidence="14" type="ORF">MBHS_03235</name>
</gene>
<comment type="catalytic activity">
    <reaction evidence="1">
        <text>Release of any N-terminal amino acid, including proline, that is linked to proline, even from a dipeptide or tripeptide.</text>
        <dbReference type="EC" id="3.4.11.9"/>
    </reaction>
</comment>
<dbReference type="AlphaFoldDB" id="A0A1H6FB74"/>
<keyword evidence="8" id="KW-0482">Metalloprotease</keyword>
<evidence type="ECO:0000313" key="15">
    <source>
        <dbReference type="Proteomes" id="UP000236724"/>
    </source>
</evidence>
<keyword evidence="7 14" id="KW-0378">Hydrolase</keyword>
<proteinExistence type="inferred from homology"/>
<evidence type="ECO:0000256" key="5">
    <source>
        <dbReference type="ARBA" id="ARBA00022670"/>
    </source>
</evidence>
<dbReference type="EC" id="3.4.11.9" evidence="4"/>
<keyword evidence="6" id="KW-0479">Metal-binding</keyword>
<dbReference type="Gene3D" id="3.40.350.10">
    <property type="entry name" value="Creatinase/prolidase N-terminal domain"/>
    <property type="match status" value="1"/>
</dbReference>
<protein>
    <recommendedName>
        <fullName evidence="10">Xaa-Pro aminopeptidase</fullName>
        <ecNumber evidence="4">3.4.11.9</ecNumber>
    </recommendedName>
    <alternativeName>
        <fullName evidence="11">Aminopeptidase P II</fullName>
    </alternativeName>
    <alternativeName>
        <fullName evidence="12">X-Pro aminopeptidase</fullName>
    </alternativeName>
</protein>
<feature type="domain" description="Aminopeptidase P N-terminal" evidence="13">
    <location>
        <begin position="2"/>
        <end position="136"/>
    </location>
</feature>
<keyword evidence="5" id="KW-0645">Protease</keyword>
<comment type="cofactor">
    <cofactor evidence="2">
        <name>Mn(2+)</name>
        <dbReference type="ChEBI" id="CHEBI:29035"/>
    </cofactor>
</comment>
<keyword evidence="15" id="KW-1185">Reference proteome</keyword>
<dbReference type="RefSeq" id="WP_286019445.1">
    <property type="nucleotide sequence ID" value="NZ_FMSV02000529.1"/>
</dbReference>
<evidence type="ECO:0000256" key="2">
    <source>
        <dbReference type="ARBA" id="ARBA00001936"/>
    </source>
</evidence>
<dbReference type="GO" id="GO:0030145">
    <property type="term" value="F:manganese ion binding"/>
    <property type="evidence" value="ECO:0007669"/>
    <property type="project" value="InterPro"/>
</dbReference>
<sequence>MINQKEFTQRRKALMELIGPGGIALIPTAPVKSRNRDVDYPYRPDSYFYYLTGFAEQEALAVLIPGREQGQYLLFCREKDPEQETWHGRRVGLENACDIYGADDAFPIDDVDDIVPGLLENCSRLYYAMGYDAAFDEQVHGWLNGLRARVREGVCAPTETIHLDHLINELRLFKSPAEIATLRISANIAIAAHRRAMECCRPGMNEYQIAAQISHTFMERNAQMAYPSIVGGGENSCILHYMENNTPLADGDVLLIDAGAEYQFYASDITRTIPVNGRFTPAQKAVYEVVLNAQEAAIAEVYPGNPWIMPHLAAIESITEGLLNLGLLQGELDSLIENEAYKRFFMHRSGHWLGMDVHDVGEYKVNQEWRGFESGMVLTVEPGIYIPAGDEDIAPKWWNIGIRIEDDVLVTDTGHEVLTAALEKTVAEIENRMSQHL</sequence>
<dbReference type="InterPro" id="IPR029149">
    <property type="entry name" value="Creatin/AminoP/Spt16_N"/>
</dbReference>
<keyword evidence="14" id="KW-0031">Aminopeptidase</keyword>
<dbReference type="GO" id="GO:0070006">
    <property type="term" value="F:metalloaminopeptidase activity"/>
    <property type="evidence" value="ECO:0007669"/>
    <property type="project" value="InterPro"/>
</dbReference>
<organism evidence="14 15">
    <name type="scientific">Candidatus Venteria ishoeyi</name>
    <dbReference type="NCBI Taxonomy" id="1899563"/>
    <lineage>
        <taxon>Bacteria</taxon>
        <taxon>Pseudomonadati</taxon>
        <taxon>Pseudomonadota</taxon>
        <taxon>Gammaproteobacteria</taxon>
        <taxon>Thiotrichales</taxon>
        <taxon>Thiotrichaceae</taxon>
        <taxon>Venteria</taxon>
    </lineage>
</organism>
<dbReference type="SMART" id="SM01011">
    <property type="entry name" value="AMP_N"/>
    <property type="match status" value="1"/>
</dbReference>
<evidence type="ECO:0000256" key="9">
    <source>
        <dbReference type="ARBA" id="ARBA00023211"/>
    </source>
</evidence>
<dbReference type="Proteomes" id="UP000236724">
    <property type="component" value="Unassembled WGS sequence"/>
</dbReference>
<keyword evidence="9" id="KW-0464">Manganese</keyword>
<dbReference type="InterPro" id="IPR036005">
    <property type="entry name" value="Creatinase/aminopeptidase-like"/>
</dbReference>
<dbReference type="FunFam" id="3.90.230.10:FF:000002">
    <property type="entry name" value="Xaa-Pro aminopeptidase 3"/>
    <property type="match status" value="1"/>
</dbReference>
<dbReference type="SUPFAM" id="SSF53092">
    <property type="entry name" value="Creatinase/prolidase N-terminal domain"/>
    <property type="match status" value="1"/>
</dbReference>
<dbReference type="InterPro" id="IPR000994">
    <property type="entry name" value="Pept_M24"/>
</dbReference>
<dbReference type="InterPro" id="IPR052433">
    <property type="entry name" value="X-Pro_dipept-like"/>
</dbReference>
<evidence type="ECO:0000256" key="7">
    <source>
        <dbReference type="ARBA" id="ARBA00022801"/>
    </source>
</evidence>
<evidence type="ECO:0000256" key="8">
    <source>
        <dbReference type="ARBA" id="ARBA00023049"/>
    </source>
</evidence>
<evidence type="ECO:0000259" key="13">
    <source>
        <dbReference type="SMART" id="SM01011"/>
    </source>
</evidence>
<dbReference type="GO" id="GO:0006508">
    <property type="term" value="P:proteolysis"/>
    <property type="evidence" value="ECO:0007669"/>
    <property type="project" value="UniProtKB-KW"/>
</dbReference>
<dbReference type="Pfam" id="PF00557">
    <property type="entry name" value="Peptidase_M24"/>
    <property type="match status" value="1"/>
</dbReference>
<evidence type="ECO:0000313" key="14">
    <source>
        <dbReference type="EMBL" id="SEH07360.1"/>
    </source>
</evidence>